<dbReference type="InterPro" id="IPR050075">
    <property type="entry name" value="LeuD"/>
</dbReference>
<dbReference type="SUPFAM" id="SSF52016">
    <property type="entry name" value="LeuD/IlvD-like"/>
    <property type="match status" value="1"/>
</dbReference>
<reference evidence="5 6" key="1">
    <citation type="journal article" date="2015" name="Microbiome">
        <title>Genomic resolution of linkages in carbon, nitrogen, and sulfur cycling among widespread estuary sediment bacteria.</title>
        <authorList>
            <person name="Baker B.J."/>
            <person name="Lazar C.S."/>
            <person name="Teske A.P."/>
            <person name="Dick G.J."/>
        </authorList>
    </citation>
    <scope>NUCLEOTIDE SEQUENCE [LARGE SCALE GENOMIC DNA]</scope>
    <source>
        <strain evidence="5">DG_54_3</strain>
    </source>
</reference>
<dbReference type="AlphaFoldDB" id="A0A0S7XSH1"/>
<dbReference type="PANTHER" id="PTHR43345:SF2">
    <property type="entry name" value="3-ISOPROPYLMALATE DEHYDRATASE SMALL SUBUNIT 1"/>
    <property type="match status" value="1"/>
</dbReference>
<comment type="function">
    <text evidence="3">Catalyzes the isomerization between 2-isopropylmalate and 3-isopropylmalate, via the formation of 2-isopropylmaleate.</text>
</comment>
<comment type="pathway">
    <text evidence="3">Amino-acid biosynthesis; L-leucine biosynthesis; L-leucine from 3-methyl-2-oxobutanoate: step 2/4.</text>
</comment>
<comment type="similarity">
    <text evidence="1 3">Belongs to the LeuD family. LeuD type 2 subfamily.</text>
</comment>
<dbReference type="EMBL" id="LIZX01000117">
    <property type="protein sequence ID" value="KPJ65425.1"/>
    <property type="molecule type" value="Genomic_DNA"/>
</dbReference>
<proteinExistence type="inferred from homology"/>
<dbReference type="InterPro" id="IPR011827">
    <property type="entry name" value="LeuD_type2/HacB/DmdB"/>
</dbReference>
<sequence length="165" mass="18238">MNKGRVWKYGDNINTDVIFPGKYTYSILEPEEMARHALEDLDPDFAKKVKPGDIIVAGKNFGCGSSREQAATCLKYAGIQAVVAKSFARIFFRNAINQGLPVLQSEEAVDNIENGEEITIDFTKGEIKGKKGIFKFPSFPESVLGILEAGGLIAYTKKKLEQEED</sequence>
<keyword evidence="3" id="KW-0432">Leucine biosynthesis</keyword>
<evidence type="ECO:0000256" key="3">
    <source>
        <dbReference type="HAMAP-Rule" id="MF_01032"/>
    </source>
</evidence>
<dbReference type="Gene3D" id="3.20.19.10">
    <property type="entry name" value="Aconitase, domain 4"/>
    <property type="match status" value="1"/>
</dbReference>
<dbReference type="Pfam" id="PF00694">
    <property type="entry name" value="Aconitase_C"/>
    <property type="match status" value="1"/>
</dbReference>
<comment type="subunit">
    <text evidence="3">Heterodimer of LeuC and LeuD.</text>
</comment>
<keyword evidence="3" id="KW-0100">Branched-chain amino acid biosynthesis</keyword>
<evidence type="ECO:0000313" key="5">
    <source>
        <dbReference type="EMBL" id="KPJ65425.1"/>
    </source>
</evidence>
<feature type="domain" description="Aconitase A/isopropylmalate dehydratase small subunit swivel" evidence="4">
    <location>
        <begin position="44"/>
        <end position="103"/>
    </location>
</feature>
<dbReference type="UniPathway" id="UPA00048">
    <property type="reaction ID" value="UER00071"/>
</dbReference>
<dbReference type="HAMAP" id="MF_01032">
    <property type="entry name" value="LeuD_type2"/>
    <property type="match status" value="1"/>
</dbReference>
<organism evidence="5 6">
    <name type="scientific">candidate division WOR-1 bacterium DG_54_3</name>
    <dbReference type="NCBI Taxonomy" id="1703775"/>
    <lineage>
        <taxon>Bacteria</taxon>
        <taxon>Bacillati</taxon>
        <taxon>Saganbacteria</taxon>
    </lineage>
</organism>
<comment type="caution">
    <text evidence="5">The sequence shown here is derived from an EMBL/GenBank/DDBJ whole genome shotgun (WGS) entry which is preliminary data.</text>
</comment>
<dbReference type="InterPro" id="IPR015928">
    <property type="entry name" value="Aconitase/3IPM_dehydase_swvl"/>
</dbReference>
<evidence type="ECO:0000256" key="1">
    <source>
        <dbReference type="ARBA" id="ARBA00009869"/>
    </source>
</evidence>
<dbReference type="PATRIC" id="fig|1703775.3.peg.650"/>
<keyword evidence="2 3" id="KW-0456">Lyase</keyword>
<dbReference type="GO" id="GO:0003861">
    <property type="term" value="F:3-isopropylmalate dehydratase activity"/>
    <property type="evidence" value="ECO:0007669"/>
    <property type="project" value="UniProtKB-UniRule"/>
</dbReference>
<evidence type="ECO:0000259" key="4">
    <source>
        <dbReference type="Pfam" id="PF00694"/>
    </source>
</evidence>
<evidence type="ECO:0000256" key="2">
    <source>
        <dbReference type="ARBA" id="ARBA00023239"/>
    </source>
</evidence>
<dbReference type="GO" id="GO:0009098">
    <property type="term" value="P:L-leucine biosynthetic process"/>
    <property type="evidence" value="ECO:0007669"/>
    <property type="project" value="UniProtKB-UniRule"/>
</dbReference>
<dbReference type="NCBIfam" id="TIGR02087">
    <property type="entry name" value="LEUD_arch"/>
    <property type="match status" value="1"/>
</dbReference>
<dbReference type="EC" id="4.2.1.33" evidence="3"/>
<accession>A0A0S7XSH1</accession>
<dbReference type="InterPro" id="IPR000573">
    <property type="entry name" value="AconitaseA/IPMdHydase_ssu_swvl"/>
</dbReference>
<dbReference type="PANTHER" id="PTHR43345">
    <property type="entry name" value="3-ISOPROPYLMALATE DEHYDRATASE SMALL SUBUNIT 2-RELATED-RELATED"/>
    <property type="match status" value="1"/>
</dbReference>
<gene>
    <name evidence="3" type="primary">leuD</name>
    <name evidence="5" type="ORF">AMJ44_10190</name>
</gene>
<name>A0A0S7XSH1_UNCSA</name>
<dbReference type="Proteomes" id="UP000051861">
    <property type="component" value="Unassembled WGS sequence"/>
</dbReference>
<comment type="catalytic activity">
    <reaction evidence="3">
        <text>(2R,3S)-3-isopropylmalate = (2S)-2-isopropylmalate</text>
        <dbReference type="Rhea" id="RHEA:32287"/>
        <dbReference type="ChEBI" id="CHEBI:1178"/>
        <dbReference type="ChEBI" id="CHEBI:35121"/>
        <dbReference type="EC" id="4.2.1.33"/>
    </reaction>
</comment>
<protein>
    <recommendedName>
        <fullName evidence="3">3-isopropylmalate dehydratase small subunit</fullName>
        <ecNumber evidence="3">4.2.1.33</ecNumber>
    </recommendedName>
    <alternativeName>
        <fullName evidence="3">Alpha-IPM isomerase</fullName>
        <shortName evidence="3">IPMI</shortName>
    </alternativeName>
    <alternativeName>
        <fullName evidence="3">Isopropylmalate isomerase</fullName>
    </alternativeName>
</protein>
<keyword evidence="3" id="KW-0028">Amino-acid biosynthesis</keyword>
<evidence type="ECO:0000313" key="6">
    <source>
        <dbReference type="Proteomes" id="UP000051861"/>
    </source>
</evidence>